<comment type="caution">
    <text evidence="4">The sequence shown here is derived from an EMBL/GenBank/DDBJ whole genome shotgun (WGS) entry which is preliminary data.</text>
</comment>
<dbReference type="PROSITE" id="PS50011">
    <property type="entry name" value="PROTEIN_KINASE_DOM"/>
    <property type="match status" value="1"/>
</dbReference>
<dbReference type="InterPro" id="IPR001245">
    <property type="entry name" value="Ser-Thr/Tyr_kinase_cat_dom"/>
</dbReference>
<name>A0A2N0R3V3_9GLOM</name>
<feature type="domain" description="Protein kinase" evidence="3">
    <location>
        <begin position="187"/>
        <end position="441"/>
    </location>
</feature>
<reference evidence="4 5" key="1">
    <citation type="submission" date="2017-10" db="EMBL/GenBank/DDBJ databases">
        <title>Extensive intraspecific genome diversity in a model arbuscular mycorrhizal fungus.</title>
        <authorList>
            <person name="Chen E.C.H."/>
            <person name="Morin E."/>
            <person name="Baudet D."/>
            <person name="Noel J."/>
            <person name="Ndikumana S."/>
            <person name="Charron P."/>
            <person name="St-Onge C."/>
            <person name="Giorgi J."/>
            <person name="Grigoriev I.V."/>
            <person name="Roux C."/>
            <person name="Martin F.M."/>
            <person name="Corradi N."/>
        </authorList>
    </citation>
    <scope>NUCLEOTIDE SEQUENCE [LARGE SCALE GENOMIC DNA]</scope>
    <source>
        <strain evidence="4 5">A1</strain>
    </source>
</reference>
<keyword evidence="4" id="KW-0808">Transferase</keyword>
<dbReference type="InterPro" id="IPR051681">
    <property type="entry name" value="Ser/Thr_Kinases-Pseudokinases"/>
</dbReference>
<dbReference type="InterPro" id="IPR000719">
    <property type="entry name" value="Prot_kinase_dom"/>
</dbReference>
<proteinExistence type="predicted"/>
<keyword evidence="1" id="KW-0067">ATP-binding</keyword>
<dbReference type="EMBL" id="LLXH01001661">
    <property type="protein sequence ID" value="PKC57986.1"/>
    <property type="molecule type" value="Genomic_DNA"/>
</dbReference>
<dbReference type="Gene3D" id="1.10.510.10">
    <property type="entry name" value="Transferase(Phosphotransferase) domain 1"/>
    <property type="match status" value="1"/>
</dbReference>
<evidence type="ECO:0000256" key="1">
    <source>
        <dbReference type="PROSITE-ProRule" id="PRU10141"/>
    </source>
</evidence>
<feature type="binding site" evidence="1">
    <location>
        <position position="216"/>
    </location>
    <ligand>
        <name>ATP</name>
        <dbReference type="ChEBI" id="CHEBI:30616"/>
    </ligand>
</feature>
<dbReference type="VEuPathDB" id="FungiDB:RhiirFUN_026613"/>
<dbReference type="VEuPathDB" id="FungiDB:FUN_001221"/>
<dbReference type="InterPro" id="IPR006597">
    <property type="entry name" value="Sel1-like"/>
</dbReference>
<reference evidence="4 5" key="2">
    <citation type="submission" date="2017-10" db="EMBL/GenBank/DDBJ databases">
        <title>Genome analyses suggest a sexual origin of heterokaryosis in a supposedly ancient asexual fungus.</title>
        <authorList>
            <person name="Corradi N."/>
            <person name="Sedzielewska K."/>
            <person name="Noel J."/>
            <person name="Charron P."/>
            <person name="Farinelli L."/>
            <person name="Marton T."/>
            <person name="Kruger M."/>
            <person name="Pelin A."/>
            <person name="Brachmann A."/>
            <person name="Corradi N."/>
        </authorList>
    </citation>
    <scope>NUCLEOTIDE SEQUENCE [LARGE SCALE GENOMIC DNA]</scope>
    <source>
        <strain evidence="4 5">A1</strain>
    </source>
</reference>
<dbReference type="Gene3D" id="1.25.40.10">
    <property type="entry name" value="Tetratricopeptide repeat domain"/>
    <property type="match status" value="1"/>
</dbReference>
<evidence type="ECO:0000313" key="4">
    <source>
        <dbReference type="EMBL" id="PKC57986.1"/>
    </source>
</evidence>
<dbReference type="VEuPathDB" id="FungiDB:FUN_001324"/>
<dbReference type="SUPFAM" id="SSF56112">
    <property type="entry name" value="Protein kinase-like (PK-like)"/>
    <property type="match status" value="1"/>
</dbReference>
<dbReference type="Pfam" id="PF08238">
    <property type="entry name" value="Sel1"/>
    <property type="match status" value="5"/>
</dbReference>
<evidence type="ECO:0000256" key="2">
    <source>
        <dbReference type="SAM" id="MobiDB-lite"/>
    </source>
</evidence>
<feature type="region of interest" description="Disordered" evidence="2">
    <location>
        <begin position="321"/>
        <end position="340"/>
    </location>
</feature>
<dbReference type="PROSITE" id="PS00107">
    <property type="entry name" value="PROTEIN_KINASE_ATP"/>
    <property type="match status" value="1"/>
</dbReference>
<evidence type="ECO:0000259" key="3">
    <source>
        <dbReference type="PROSITE" id="PS50011"/>
    </source>
</evidence>
<dbReference type="AlphaFoldDB" id="A0A2N0R3V3"/>
<keyword evidence="4" id="KW-0418">Kinase</keyword>
<feature type="compositionally biased region" description="Polar residues" evidence="2">
    <location>
        <begin position="31"/>
        <end position="67"/>
    </location>
</feature>
<accession>A0A2N0R3V3</accession>
<dbReference type="InterPro" id="IPR011009">
    <property type="entry name" value="Kinase-like_dom_sf"/>
</dbReference>
<organism evidence="4 5">
    <name type="scientific">Rhizophagus irregularis</name>
    <dbReference type="NCBI Taxonomy" id="588596"/>
    <lineage>
        <taxon>Eukaryota</taxon>
        <taxon>Fungi</taxon>
        <taxon>Fungi incertae sedis</taxon>
        <taxon>Mucoromycota</taxon>
        <taxon>Glomeromycotina</taxon>
        <taxon>Glomeromycetes</taxon>
        <taxon>Glomerales</taxon>
        <taxon>Glomeraceae</taxon>
        <taxon>Rhizophagus</taxon>
    </lineage>
</organism>
<dbReference type="Proteomes" id="UP000232688">
    <property type="component" value="Unassembled WGS sequence"/>
</dbReference>
<feature type="region of interest" description="Disordered" evidence="2">
    <location>
        <begin position="31"/>
        <end position="88"/>
    </location>
</feature>
<dbReference type="GO" id="GO:0004674">
    <property type="term" value="F:protein serine/threonine kinase activity"/>
    <property type="evidence" value="ECO:0007669"/>
    <property type="project" value="TreeGrafter"/>
</dbReference>
<dbReference type="Pfam" id="PF07714">
    <property type="entry name" value="PK_Tyr_Ser-Thr"/>
    <property type="match status" value="1"/>
</dbReference>
<sequence length="732" mass="84423">MKQCWDADPSKRPDINTLDNKIREINLFYQTKSNESLTQPEENNNSEMENHTSSSKVFTSSKLNQFDNLPEPRNATEEEQEAFHSNKSYDFHIPENIDDFNKLSSKKNSLSKTSNIFKAAKNYPIYLKEAQKMASKVIKNMQNDYKIEAMQQQTMNHQIKDNDEDEMYNNPNLHSEEQDEFELPDNFRNIKQLGSGTSASVYCANWKSLDTIYALKTFHKNSLKEIVNEIKIHRRVNDHQNIIKSFGVSKKETDSGTLNTYLNEHFNELEWDDKLELALQLANAVLCLHENDIIHCDLHASNMLVHQKTIKLSDFGLSKNNSEESNNASNSEESSTKTSKMGVLPYMDPSCFDDKSYELNKKSDVYSIGVLMWQISSGRQPFRQFCLDSAALIIKIKEGKREKIVDGTPIGYSNLYTKCWEAKHEERPNVLKVVSTLRSIIDYDALKVGSTRQSIIFLTRNNGNTIDVTNSYKNSLSSNETADTNMINLVINDMIRSLSIHEVDSTKYVSCTTISSETKELLTDFFELKINHINDIIKIIIKEHDKDWLKNQDKGAQYIWFLGLFYFYNIYTDNTNEAFRLFSEASKCNFPLAQVYLAKCYGDGYGTKQNKYLAFKSYEKSANNKSIAGQYYLGCCYEFGIGTERDELKAFYWYEQAANYDNVIAKLYLANCYRVGKGVEEDHIKAFKYYKILAKQGIPDAQYQLGYCYNNGIGTKEDIKSAIDWYEKAKKK</sequence>
<dbReference type="InterPro" id="IPR017441">
    <property type="entry name" value="Protein_kinase_ATP_BS"/>
</dbReference>
<dbReference type="InterPro" id="IPR011990">
    <property type="entry name" value="TPR-like_helical_dom_sf"/>
</dbReference>
<dbReference type="VEuPathDB" id="FungiDB:RhiirA1_541333"/>
<dbReference type="PANTHER" id="PTHR44329">
    <property type="entry name" value="SERINE/THREONINE-PROTEIN KINASE TNNI3K-RELATED"/>
    <property type="match status" value="1"/>
</dbReference>
<dbReference type="GO" id="GO:0005524">
    <property type="term" value="F:ATP binding"/>
    <property type="evidence" value="ECO:0007669"/>
    <property type="project" value="UniProtKB-UniRule"/>
</dbReference>
<gene>
    <name evidence="4" type="ORF">RhiirA1_541333</name>
</gene>
<keyword evidence="1" id="KW-0547">Nucleotide-binding</keyword>
<evidence type="ECO:0000313" key="5">
    <source>
        <dbReference type="Proteomes" id="UP000232688"/>
    </source>
</evidence>
<dbReference type="SUPFAM" id="SSF81901">
    <property type="entry name" value="HCP-like"/>
    <property type="match status" value="1"/>
</dbReference>
<dbReference type="SMART" id="SM00671">
    <property type="entry name" value="SEL1"/>
    <property type="match status" value="5"/>
</dbReference>
<protein>
    <submittedName>
        <fullName evidence="4">Kinase-like protein</fullName>
    </submittedName>
</protein>